<accession>A0A9W6G5M6</accession>
<keyword evidence="2" id="KW-1185">Reference proteome</keyword>
<proteinExistence type="predicted"/>
<name>A0A9W6G5M6_9ACTN</name>
<dbReference type="AlphaFoldDB" id="A0A9W6G5M6"/>
<reference evidence="1" key="1">
    <citation type="submission" date="2022-12" db="EMBL/GenBank/DDBJ databases">
        <title>Reference genome sequencing for broad-spectrum identification of bacterial and archaeal isolates by mass spectrometry.</title>
        <authorList>
            <person name="Sekiguchi Y."/>
            <person name="Tourlousse D.M."/>
        </authorList>
    </citation>
    <scope>NUCLEOTIDE SEQUENCE</scope>
    <source>
        <strain evidence="1">LLR39Z86</strain>
    </source>
</reference>
<evidence type="ECO:0000313" key="1">
    <source>
        <dbReference type="EMBL" id="GLI41555.1"/>
    </source>
</evidence>
<sequence length="97" mass="11122">MIEPRQRDTTADSPDWVRLDEFYIGIGGGDRLRLTVFRSTTDPELHRLVSDEMTSAGPRLIAVFTEPPGDREEWHPAWRTDQMRPTVERQARALACA</sequence>
<protein>
    <submittedName>
        <fullName evidence="1">Uncharacterized protein</fullName>
    </submittedName>
</protein>
<evidence type="ECO:0000313" key="2">
    <source>
        <dbReference type="Proteomes" id="UP001144313"/>
    </source>
</evidence>
<organism evidence="1 2">
    <name type="scientific">Glycomyces algeriensis</name>
    <dbReference type="NCBI Taxonomy" id="256037"/>
    <lineage>
        <taxon>Bacteria</taxon>
        <taxon>Bacillati</taxon>
        <taxon>Actinomycetota</taxon>
        <taxon>Actinomycetes</taxon>
        <taxon>Glycomycetales</taxon>
        <taxon>Glycomycetaceae</taxon>
        <taxon>Glycomyces</taxon>
    </lineage>
</organism>
<dbReference type="RefSeq" id="WP_270117831.1">
    <property type="nucleotide sequence ID" value="NZ_BAAAOL010000013.1"/>
</dbReference>
<comment type="caution">
    <text evidence="1">The sequence shown here is derived from an EMBL/GenBank/DDBJ whole genome shotgun (WGS) entry which is preliminary data.</text>
</comment>
<gene>
    <name evidence="1" type="ORF">GALLR39Z86_14050</name>
</gene>
<dbReference type="EMBL" id="BSDT01000001">
    <property type="protein sequence ID" value="GLI41555.1"/>
    <property type="molecule type" value="Genomic_DNA"/>
</dbReference>
<dbReference type="Proteomes" id="UP001144313">
    <property type="component" value="Unassembled WGS sequence"/>
</dbReference>